<evidence type="ECO:0000259" key="1">
    <source>
        <dbReference type="Pfam" id="PF16787"/>
    </source>
</evidence>
<dbReference type="GO" id="GO:0003677">
    <property type="term" value="F:DNA binding"/>
    <property type="evidence" value="ECO:0007669"/>
    <property type="project" value="InterPro"/>
</dbReference>
<sequence length="90" mass="10123">MAGIVLANEDQIRRQGRWNDTTMDGAYLTSLPREMMQSMACFSTTGRSFHLACAALDPSTSLCKKLFPTIEEWRDRLAAKELSPDKNDPI</sequence>
<evidence type="ECO:0000313" key="3">
    <source>
        <dbReference type="Proteomes" id="UP000078561"/>
    </source>
</evidence>
<gene>
    <name evidence="2" type="primary">ABSGL_01462.1 scaffold 1580</name>
</gene>
<feature type="domain" description="Ndc10" evidence="1">
    <location>
        <begin position="7"/>
        <end position="85"/>
    </location>
</feature>
<organism evidence="2">
    <name type="scientific">Absidia glauca</name>
    <name type="common">Pin mould</name>
    <dbReference type="NCBI Taxonomy" id="4829"/>
    <lineage>
        <taxon>Eukaryota</taxon>
        <taxon>Fungi</taxon>
        <taxon>Fungi incertae sedis</taxon>
        <taxon>Mucoromycota</taxon>
        <taxon>Mucoromycotina</taxon>
        <taxon>Mucoromycetes</taxon>
        <taxon>Mucorales</taxon>
        <taxon>Cunninghamellaceae</taxon>
        <taxon>Absidia</taxon>
    </lineage>
</organism>
<dbReference type="InterPro" id="IPR031872">
    <property type="entry name" value="NDC10_II"/>
</dbReference>
<dbReference type="EMBL" id="LT550653">
    <property type="protein sequence ID" value="SAL96094.1"/>
    <property type="molecule type" value="Genomic_DNA"/>
</dbReference>
<dbReference type="InParanoid" id="A0A163IYF9"/>
<evidence type="ECO:0000313" key="2">
    <source>
        <dbReference type="EMBL" id="SAL96094.1"/>
    </source>
</evidence>
<proteinExistence type="predicted"/>
<keyword evidence="3" id="KW-1185">Reference proteome</keyword>
<name>A0A163IYF9_ABSGL</name>
<protein>
    <recommendedName>
        <fullName evidence="1">Ndc10 domain-containing protein</fullName>
    </recommendedName>
</protein>
<dbReference type="AlphaFoldDB" id="A0A163IYF9"/>
<dbReference type="Pfam" id="PF16787">
    <property type="entry name" value="NDC10_II"/>
    <property type="match status" value="1"/>
</dbReference>
<dbReference type="Gene3D" id="1.10.443.20">
    <property type="entry name" value="Centromere DNA-binding protein complex CBF3 subunit, domain 2"/>
    <property type="match status" value="1"/>
</dbReference>
<reference evidence="2" key="1">
    <citation type="submission" date="2016-04" db="EMBL/GenBank/DDBJ databases">
        <authorList>
            <person name="Evans L.H."/>
            <person name="Alamgir A."/>
            <person name="Owens N."/>
            <person name="Weber N.D."/>
            <person name="Virtaneva K."/>
            <person name="Barbian K."/>
            <person name="Babar A."/>
            <person name="Rosenke K."/>
        </authorList>
    </citation>
    <scope>NUCLEOTIDE SEQUENCE [LARGE SCALE GENOMIC DNA]</scope>
    <source>
        <strain evidence="2">CBS 101.48</strain>
    </source>
</reference>
<dbReference type="InterPro" id="IPR038279">
    <property type="entry name" value="Ndc10_dom2_sf"/>
</dbReference>
<dbReference type="Proteomes" id="UP000078561">
    <property type="component" value="Unassembled WGS sequence"/>
</dbReference>
<accession>A0A163IYF9</accession>